<accession>A0ABQ5SNJ4</accession>
<name>A0ABQ5SNJ4_9CHLO</name>
<organism evidence="4 5">
    <name type="scientific">Volvox africanus</name>
    <dbReference type="NCBI Taxonomy" id="51714"/>
    <lineage>
        <taxon>Eukaryota</taxon>
        <taxon>Viridiplantae</taxon>
        <taxon>Chlorophyta</taxon>
        <taxon>core chlorophytes</taxon>
        <taxon>Chlorophyceae</taxon>
        <taxon>CS clade</taxon>
        <taxon>Chlamydomonadales</taxon>
        <taxon>Volvocaceae</taxon>
        <taxon>Volvox</taxon>
    </lineage>
</organism>
<proteinExistence type="predicted"/>
<dbReference type="EMBL" id="BSDZ01000102">
    <property type="protein sequence ID" value="GLI71105.1"/>
    <property type="molecule type" value="Genomic_DNA"/>
</dbReference>
<dbReference type="InterPro" id="IPR050963">
    <property type="entry name" value="Sirohydro_Cobaltochel/CbiX"/>
</dbReference>
<evidence type="ECO:0000256" key="3">
    <source>
        <dbReference type="SAM" id="MobiDB-lite"/>
    </source>
</evidence>
<dbReference type="Pfam" id="PF01903">
    <property type="entry name" value="CbiX"/>
    <property type="match status" value="1"/>
</dbReference>
<sequence>MRIPKPTSAMLSLGPKHTLSTTFRTSQIGYKFALVVNSYQRACEVGWANVNGGPSTSYSVPSRCWRRQQLSAKPRRTAVLTSLKSDESFHAHSLTTNNDDKVGVVIVDHGSRKKASNDMLVEFGELYGRTTGQEIVEIAHMEIARPTIEEAISRCAARGARTVVIAPYFLSRGRHIQEDIPTLVRQAQERYPGLSCVIAEPIGPYAVAGRRHRRAHGATDQQPGGSSTEIAGSGGGGGGGGGAGKDGSGSEGPDPGCR</sequence>
<keyword evidence="1" id="KW-0479">Metal-binding</keyword>
<reference evidence="4 5" key="1">
    <citation type="journal article" date="2023" name="IScience">
        <title>Expanded male sex-determining region conserved during the evolution of homothallism in the green alga Volvox.</title>
        <authorList>
            <person name="Yamamoto K."/>
            <person name="Matsuzaki R."/>
            <person name="Mahakham W."/>
            <person name="Heman W."/>
            <person name="Sekimoto H."/>
            <person name="Kawachi M."/>
            <person name="Minakuchi Y."/>
            <person name="Toyoda A."/>
            <person name="Nozaki H."/>
        </authorList>
    </citation>
    <scope>NUCLEOTIDE SEQUENCE [LARGE SCALE GENOMIC DNA]</scope>
    <source>
        <strain evidence="4 5">NIES-4468</strain>
    </source>
</reference>
<feature type="compositionally biased region" description="Gly residues" evidence="3">
    <location>
        <begin position="232"/>
        <end position="250"/>
    </location>
</feature>
<dbReference type="Proteomes" id="UP001165090">
    <property type="component" value="Unassembled WGS sequence"/>
</dbReference>
<keyword evidence="5" id="KW-1185">Reference proteome</keyword>
<comment type="caution">
    <text evidence="4">The sequence shown here is derived from an EMBL/GenBank/DDBJ whole genome shotgun (WGS) entry which is preliminary data.</text>
</comment>
<dbReference type="CDD" id="cd03416">
    <property type="entry name" value="CbiX_SirB_N"/>
    <property type="match status" value="1"/>
</dbReference>
<dbReference type="SUPFAM" id="SSF53800">
    <property type="entry name" value="Chelatase"/>
    <property type="match status" value="1"/>
</dbReference>
<evidence type="ECO:0000256" key="1">
    <source>
        <dbReference type="ARBA" id="ARBA00022723"/>
    </source>
</evidence>
<evidence type="ECO:0000256" key="2">
    <source>
        <dbReference type="ARBA" id="ARBA00023239"/>
    </source>
</evidence>
<protein>
    <recommendedName>
        <fullName evidence="6">Sirohydrochlorin cobaltochelatase</fullName>
    </recommendedName>
</protein>
<dbReference type="InterPro" id="IPR002762">
    <property type="entry name" value="CbiX-like"/>
</dbReference>
<gene>
    <name evidence="4" type="ORF">VaNZ11_016177</name>
</gene>
<dbReference type="Gene3D" id="3.40.50.1400">
    <property type="match status" value="1"/>
</dbReference>
<feature type="region of interest" description="Disordered" evidence="3">
    <location>
        <begin position="209"/>
        <end position="258"/>
    </location>
</feature>
<keyword evidence="2" id="KW-0456">Lyase</keyword>
<evidence type="ECO:0000313" key="5">
    <source>
        <dbReference type="Proteomes" id="UP001165090"/>
    </source>
</evidence>
<dbReference type="PANTHER" id="PTHR33542:SF3">
    <property type="entry name" value="SIROHYDROCHLORIN FERROCHELATASE, CHLOROPLASTIC"/>
    <property type="match status" value="1"/>
</dbReference>
<evidence type="ECO:0000313" key="4">
    <source>
        <dbReference type="EMBL" id="GLI71105.1"/>
    </source>
</evidence>
<evidence type="ECO:0008006" key="6">
    <source>
        <dbReference type="Google" id="ProtNLM"/>
    </source>
</evidence>
<dbReference type="PANTHER" id="PTHR33542">
    <property type="entry name" value="SIROHYDROCHLORIN FERROCHELATASE, CHLOROPLASTIC"/>
    <property type="match status" value="1"/>
</dbReference>